<dbReference type="InterPro" id="IPR000160">
    <property type="entry name" value="GGDEF_dom"/>
</dbReference>
<evidence type="ECO:0000259" key="5">
    <source>
        <dbReference type="PROSITE" id="PS50887"/>
    </source>
</evidence>
<dbReference type="InterPro" id="IPR029787">
    <property type="entry name" value="Nucleotide_cyclase"/>
</dbReference>
<evidence type="ECO:0000259" key="4">
    <source>
        <dbReference type="PROSITE" id="PS50885"/>
    </source>
</evidence>
<evidence type="ECO:0000313" key="6">
    <source>
        <dbReference type="EMBL" id="CCO48985.1"/>
    </source>
</evidence>
<feature type="transmembrane region" description="Helical" evidence="3">
    <location>
        <begin position="166"/>
        <end position="190"/>
    </location>
</feature>
<dbReference type="EMBL" id="CAOF01000172">
    <property type="protein sequence ID" value="CCO48985.1"/>
    <property type="molecule type" value="Genomic_DNA"/>
</dbReference>
<dbReference type="InterPro" id="IPR043128">
    <property type="entry name" value="Rev_trsase/Diguanyl_cyclase"/>
</dbReference>
<feature type="coiled-coil region" evidence="2">
    <location>
        <begin position="245"/>
        <end position="272"/>
    </location>
</feature>
<organism evidence="6 7">
    <name type="scientific">Vibrio nigripulchritudo SOn1</name>
    <dbReference type="NCBI Taxonomy" id="1238450"/>
    <lineage>
        <taxon>Bacteria</taxon>
        <taxon>Pseudomonadati</taxon>
        <taxon>Pseudomonadota</taxon>
        <taxon>Gammaproteobacteria</taxon>
        <taxon>Vibrionales</taxon>
        <taxon>Vibrionaceae</taxon>
        <taxon>Vibrio</taxon>
    </lineage>
</organism>
<dbReference type="AlphaFoldDB" id="A0AAV2VWB1"/>
<proteinExistence type="predicted"/>
<comment type="cofactor">
    <cofactor evidence="1">
        <name>Mg(2+)</name>
        <dbReference type="ChEBI" id="CHEBI:18420"/>
    </cofactor>
</comment>
<keyword evidence="2" id="KW-0175">Coiled coil</keyword>
<dbReference type="GO" id="GO:0016020">
    <property type="term" value="C:membrane"/>
    <property type="evidence" value="ECO:0007669"/>
    <property type="project" value="InterPro"/>
</dbReference>
<evidence type="ECO:0000256" key="3">
    <source>
        <dbReference type="SAM" id="Phobius"/>
    </source>
</evidence>
<dbReference type="SMART" id="SM00267">
    <property type="entry name" value="GGDEF"/>
    <property type="match status" value="1"/>
</dbReference>
<comment type="caution">
    <text evidence="6">The sequence shown here is derived from an EMBL/GenBank/DDBJ whole genome shotgun (WGS) entry which is preliminary data.</text>
</comment>
<dbReference type="FunFam" id="3.30.70.270:FF:000001">
    <property type="entry name" value="Diguanylate cyclase domain protein"/>
    <property type="match status" value="1"/>
</dbReference>
<keyword evidence="3" id="KW-0812">Transmembrane</keyword>
<dbReference type="InterPro" id="IPR052163">
    <property type="entry name" value="DGC-Regulatory_Protein"/>
</dbReference>
<dbReference type="InterPro" id="IPR003660">
    <property type="entry name" value="HAMP_dom"/>
</dbReference>
<name>A0AAV2VWB1_9VIBR</name>
<dbReference type="GO" id="GO:0007165">
    <property type="term" value="P:signal transduction"/>
    <property type="evidence" value="ECO:0007669"/>
    <property type="project" value="InterPro"/>
</dbReference>
<reference evidence="6 7" key="1">
    <citation type="journal article" date="2013" name="ISME J.">
        <title>Comparative genomics of pathogenic lineages of Vibrio nigripulchritudo identifies virulence-associated traits.</title>
        <authorList>
            <person name="Goudenege D."/>
            <person name="Labreuche Y."/>
            <person name="Krin E."/>
            <person name="Ansquer D."/>
            <person name="Mangenot S."/>
            <person name="Calteau A."/>
            <person name="Medigue C."/>
            <person name="Mazel D."/>
            <person name="Polz M.F."/>
            <person name="Le Roux F."/>
        </authorList>
    </citation>
    <scope>NUCLEOTIDE SEQUENCE [LARGE SCALE GENOMIC DNA]</scope>
    <source>
        <strain evidence="6 7">SOn1</strain>
    </source>
</reference>
<dbReference type="GO" id="GO:0003824">
    <property type="term" value="F:catalytic activity"/>
    <property type="evidence" value="ECO:0007669"/>
    <property type="project" value="UniProtKB-ARBA"/>
</dbReference>
<keyword evidence="3" id="KW-1133">Transmembrane helix</keyword>
<dbReference type="CDD" id="cd01949">
    <property type="entry name" value="GGDEF"/>
    <property type="match status" value="1"/>
</dbReference>
<dbReference type="Pfam" id="PF00990">
    <property type="entry name" value="GGDEF"/>
    <property type="match status" value="1"/>
</dbReference>
<dbReference type="RefSeq" id="WP_022613282.1">
    <property type="nucleotide sequence ID" value="NZ_LK391965.1"/>
</dbReference>
<keyword evidence="3" id="KW-0472">Membrane</keyword>
<sequence length="449" mass="51334">MTGSLFKKLCLLFFTTLFLTVTIAASMYRIFQEQTRTEHELNQLVRIQLGVDLLRSQLWLFMQYKDSLSLNQVELAQKELDERLTDFEFRYGHTTNLQKMNQSLASLIQKEQQLKPSQNEPASTRLLNSDVLLQSRYNMIIQNMTEELALTQQRILSKDAETLSNAIFYLSCGLVIFSISICGFAYRILVRFRLGERSMKKALTQLKRGNLDYQIKPEKFDREFLVMANFFNKMAMSLRESTVTKDELQAEIARQTMKLQQQKAQLQFLSEHDPLTDLMNRRAIERSLSDAINKANRTGYKIALLFIDLDDFKAVNDSQGHDAGDAILVEVSRRLQQCIRKSDFAGRQGGDEFVVCLDLLENFDVVKTKAEQIIQSVTEPISYCGQDLFVGCSIGVSYFPNQTKSADRLTQLADVAMYSAKSIEGNVCCNSEGELIYAAKELRQTQCST</sequence>
<dbReference type="PANTHER" id="PTHR46663:SF2">
    <property type="entry name" value="GGDEF DOMAIN-CONTAINING PROTEIN"/>
    <property type="match status" value="1"/>
</dbReference>
<evidence type="ECO:0000256" key="2">
    <source>
        <dbReference type="SAM" id="Coils"/>
    </source>
</evidence>
<dbReference type="PANTHER" id="PTHR46663">
    <property type="entry name" value="DIGUANYLATE CYCLASE DGCT-RELATED"/>
    <property type="match status" value="1"/>
</dbReference>
<dbReference type="PROSITE" id="PS50885">
    <property type="entry name" value="HAMP"/>
    <property type="match status" value="1"/>
</dbReference>
<dbReference type="NCBIfam" id="TIGR00254">
    <property type="entry name" value="GGDEF"/>
    <property type="match status" value="1"/>
</dbReference>
<evidence type="ECO:0000313" key="7">
    <source>
        <dbReference type="Proteomes" id="UP000018211"/>
    </source>
</evidence>
<dbReference type="SUPFAM" id="SSF55073">
    <property type="entry name" value="Nucleotide cyclase"/>
    <property type="match status" value="1"/>
</dbReference>
<gene>
    <name evidence="6" type="ORF">VIBNISOn1_770005</name>
</gene>
<dbReference type="Gene3D" id="6.10.340.10">
    <property type="match status" value="1"/>
</dbReference>
<protein>
    <submittedName>
        <fullName evidence="6">GGDEF family protein</fullName>
    </submittedName>
</protein>
<evidence type="ECO:0000256" key="1">
    <source>
        <dbReference type="ARBA" id="ARBA00001946"/>
    </source>
</evidence>
<dbReference type="Gene3D" id="3.30.70.270">
    <property type="match status" value="1"/>
</dbReference>
<feature type="domain" description="HAMP" evidence="4">
    <location>
        <begin position="197"/>
        <end position="243"/>
    </location>
</feature>
<dbReference type="Proteomes" id="UP000018211">
    <property type="component" value="Unassembled WGS sequence"/>
</dbReference>
<feature type="domain" description="GGDEF" evidence="5">
    <location>
        <begin position="300"/>
        <end position="433"/>
    </location>
</feature>
<dbReference type="PROSITE" id="PS50887">
    <property type="entry name" value="GGDEF"/>
    <property type="match status" value="1"/>
</dbReference>
<accession>A0AAV2VWB1</accession>